<reference evidence="1 2" key="1">
    <citation type="journal article" date="2023" name="Microorganisms">
        <title>Thiorhodovibrio frisius and Trv. litoralis spp. nov., Two Novel Members from a Clade of Fastidious Purple Sulfur Bacteria That Exhibit Unique Red-Shifted Light-Harvesting Capabilities.</title>
        <authorList>
            <person name="Methner A."/>
            <person name="Kuzyk S.B."/>
            <person name="Petersen J."/>
            <person name="Bauer S."/>
            <person name="Brinkmann H."/>
            <person name="Sichau K."/>
            <person name="Wanner G."/>
            <person name="Wolf J."/>
            <person name="Neumann-Schaal M."/>
            <person name="Henke P."/>
            <person name="Tank M."/>
            <person name="Sproer C."/>
            <person name="Bunk B."/>
            <person name="Overmann J."/>
        </authorList>
    </citation>
    <scope>NUCLEOTIDE SEQUENCE [LARGE SCALE GENOMIC DNA]</scope>
    <source>
        <strain evidence="1 2">DSM 6702</strain>
    </source>
</reference>
<evidence type="ECO:0000313" key="1">
    <source>
        <dbReference type="EMBL" id="WPL17851.1"/>
    </source>
</evidence>
<accession>A0ABZ0SCL4</accession>
<organism evidence="1 2">
    <name type="scientific">Thiorhodovibrio winogradskyi</name>
    <dbReference type="NCBI Taxonomy" id="77007"/>
    <lineage>
        <taxon>Bacteria</taxon>
        <taxon>Pseudomonadati</taxon>
        <taxon>Pseudomonadota</taxon>
        <taxon>Gammaproteobacteria</taxon>
        <taxon>Chromatiales</taxon>
        <taxon>Chromatiaceae</taxon>
        <taxon>Thiorhodovibrio</taxon>
    </lineage>
</organism>
<dbReference type="EMBL" id="CP121472">
    <property type="protein sequence ID" value="WPL17851.1"/>
    <property type="molecule type" value="Genomic_DNA"/>
</dbReference>
<keyword evidence="2" id="KW-1185">Reference proteome</keyword>
<gene>
    <name evidence="1" type="ORF">Thiowin_02893</name>
</gene>
<name>A0ABZ0SCL4_9GAMM</name>
<dbReference type="Proteomes" id="UP001432180">
    <property type="component" value="Chromosome"/>
</dbReference>
<sequence length="51" mass="5616">MGMLILILFCVAAGAFIGWNVPQPEAARKLQDQVLKLLGQSKTDNRDSDNQ</sequence>
<proteinExistence type="predicted"/>
<protein>
    <submittedName>
        <fullName evidence="1">Uncharacterized protein</fullName>
    </submittedName>
</protein>
<evidence type="ECO:0000313" key="2">
    <source>
        <dbReference type="Proteomes" id="UP001432180"/>
    </source>
</evidence>